<evidence type="ECO:0000313" key="1">
    <source>
        <dbReference type="EMBL" id="CAG8489057.1"/>
    </source>
</evidence>
<name>A0ACA9KTC0_9GLOM</name>
<gene>
    <name evidence="1" type="ORF">ACOLOM_LOCUS2303</name>
</gene>
<proteinExistence type="predicted"/>
<keyword evidence="2" id="KW-1185">Reference proteome</keyword>
<dbReference type="EMBL" id="CAJVPT010002907">
    <property type="protein sequence ID" value="CAG8489057.1"/>
    <property type="molecule type" value="Genomic_DNA"/>
</dbReference>
<comment type="caution">
    <text evidence="1">The sequence shown here is derived from an EMBL/GenBank/DDBJ whole genome shotgun (WGS) entry which is preliminary data.</text>
</comment>
<accession>A0ACA9KTC0</accession>
<protein>
    <submittedName>
        <fullName evidence="1">13234_t:CDS:1</fullName>
    </submittedName>
</protein>
<reference evidence="1" key="1">
    <citation type="submission" date="2021-06" db="EMBL/GenBank/DDBJ databases">
        <authorList>
            <person name="Kallberg Y."/>
            <person name="Tangrot J."/>
            <person name="Rosling A."/>
        </authorList>
    </citation>
    <scope>NUCLEOTIDE SEQUENCE</scope>
    <source>
        <strain evidence="1">CL356</strain>
    </source>
</reference>
<dbReference type="Proteomes" id="UP000789525">
    <property type="component" value="Unassembled WGS sequence"/>
</dbReference>
<evidence type="ECO:0000313" key="2">
    <source>
        <dbReference type="Proteomes" id="UP000789525"/>
    </source>
</evidence>
<sequence length="1114" mass="119690">MESQSFEYGQMSPATITPVPTNTTSSPTINGLNISAAQQNTLDPLSNTQAQILLMDSSPSPVMVLNAAASSLTQPSQISTSSPGIVPLNSGATDVTPAQDLTMLVNQEQLSTMLVVNPVSANSIEPSNSPQVSIASVSSSVSMIPDQQQQSQLTATSIPSSGSPLISTPQEPQTAVNTNAMFSQLMDHHVDNVDKQNEIMTSTPIIDQANPLTVTDPAVLIQIAVEQQQKHQEQIMDHMIIDNDHSTAANVQAHDAAQVALQNVQAQAEVQASVQAAVVAAVEAEAQARVQAQLEAQMHVQVQAAQVAQAVAVAAAAQVAAQAAAQAAAVAVAKTAVAVAHAAAMAQAQAQVHANTGSHLQPQQTQILPGANDPGQPPVVLMLDNSGTNNQTPSSSVDSVPPNDPMQPMLTMEIVNPNSLQASPVNPGMMGQPMNAQMFIGNNPQTDSIHPPSAQPPPMPDLSPIVQSVTTAWNMAPTSGPPNIVSPVHMLNVGEHMIRNAVIADANILNTSSPPLPLPAQTLTFVTEHPQLDMQAASEKSNDGISDFSPPQSISSGAQDLRDHPSEESSSSRRETQIQIDDAVDGSEDRVGRVKVETETMKNLRRDNINDSGANGGDRSCHGHNGDDRKSPQHDSTSSRSQSDSASDSRMSSPREPSLTDIQPCADEVESSKTAESQATASNWSNSLDDLTMDQLYSKLGQYEHPNLTKEQLVAKLKCLGKSPRGPKDKRKRHRNDSRRSSFSDGSDDNDVPLTPADTDDIKQESENVVAGSSQSSPSMGSVKPESAQDEKQDVHRCMWRGCTKVLNTLDTLISHVGDAHIGSGKATYACDWEGCLRGQKPFTKRHKMYNHLRTHTGERPFVCNINGCGKRFSRPDSLTTHVKTHSNIRPYKCPFKNCTKAYYHSRSLRKHEKTHDQRTAHNSHSLPSVHPIGNGMHISFTPTNRMFPTAQPQPQAPLYRQRSPGFDSTSNPLPSRDLRSGPPPQPVHPHHLPPVHQLHPPSPVGPSPPSNSSFGFPQNHRLIPQPPPQHPGQHNNMNYHYHSSHPAALQPPPLNHHRPELVHHPRTPSFDGSQQGTTQQSSSPSNHFFAHPHPPQPPPAAPSSRPTTSSTNN</sequence>
<organism evidence="1 2">
    <name type="scientific">Acaulospora colombiana</name>
    <dbReference type="NCBI Taxonomy" id="27376"/>
    <lineage>
        <taxon>Eukaryota</taxon>
        <taxon>Fungi</taxon>
        <taxon>Fungi incertae sedis</taxon>
        <taxon>Mucoromycota</taxon>
        <taxon>Glomeromycotina</taxon>
        <taxon>Glomeromycetes</taxon>
        <taxon>Diversisporales</taxon>
        <taxon>Acaulosporaceae</taxon>
        <taxon>Acaulospora</taxon>
    </lineage>
</organism>